<evidence type="ECO:0000313" key="3">
    <source>
        <dbReference type="Proteomes" id="UP001476798"/>
    </source>
</evidence>
<dbReference type="InterPro" id="IPR034733">
    <property type="entry name" value="AcCoA_carboxyl_beta"/>
</dbReference>
<keyword evidence="3" id="KW-1185">Reference proteome</keyword>
<dbReference type="PANTHER" id="PTHR22855">
    <property type="entry name" value="ACETYL, PROPIONYL, PYRUVATE, AND GLUTACONYL CARBOXYLASE-RELATED"/>
    <property type="match status" value="1"/>
</dbReference>
<dbReference type="InterPro" id="IPR029045">
    <property type="entry name" value="ClpP/crotonase-like_dom_sf"/>
</dbReference>
<evidence type="ECO:0000313" key="2">
    <source>
        <dbReference type="EMBL" id="MEQ2187348.1"/>
    </source>
</evidence>
<dbReference type="EMBL" id="JAHRIO010090112">
    <property type="protein sequence ID" value="MEQ2187348.1"/>
    <property type="molecule type" value="Genomic_DNA"/>
</dbReference>
<proteinExistence type="predicted"/>
<dbReference type="PANTHER" id="PTHR22855:SF47">
    <property type="entry name" value="METHYLCROTONOYL-COA CARBOXYLASE"/>
    <property type="match status" value="1"/>
</dbReference>
<dbReference type="SUPFAM" id="SSF52096">
    <property type="entry name" value="ClpP/crotonase"/>
    <property type="match status" value="1"/>
</dbReference>
<dbReference type="InterPro" id="IPR045190">
    <property type="entry name" value="MCCB/AccD1-like"/>
</dbReference>
<gene>
    <name evidence="2" type="ORF">GOODEAATRI_003792</name>
</gene>
<dbReference type="Proteomes" id="UP001476798">
    <property type="component" value="Unassembled WGS sequence"/>
</dbReference>
<reference evidence="2 3" key="1">
    <citation type="submission" date="2021-06" db="EMBL/GenBank/DDBJ databases">
        <authorList>
            <person name="Palmer J.M."/>
        </authorList>
    </citation>
    <scope>NUCLEOTIDE SEQUENCE [LARGE SCALE GENOMIC DNA]</scope>
    <source>
        <strain evidence="2 3">GA_2019</strain>
        <tissue evidence="2">Muscle</tissue>
    </source>
</reference>
<dbReference type="Pfam" id="PF01039">
    <property type="entry name" value="Carboxyl_trans"/>
    <property type="match status" value="1"/>
</dbReference>
<protein>
    <recommendedName>
        <fullName evidence="1">Acetyl-coenzyme A carboxylase carboxyl transferase subunit beta domain-containing protein</fullName>
    </recommendedName>
</protein>
<dbReference type="Gene3D" id="3.90.226.10">
    <property type="entry name" value="2-enoyl-CoA Hydratase, Chain A, domain 1"/>
    <property type="match status" value="1"/>
</dbReference>
<evidence type="ECO:0000259" key="1">
    <source>
        <dbReference type="Pfam" id="PF01039"/>
    </source>
</evidence>
<name>A0ABV0PVH6_9TELE</name>
<sequence>MPSKAHKSEPELSEFVSPPVGLLPCFRVSGCVDHFAWKEKEAFDQTRNIISTLNFQLPEEEEDTAKRKAGEEPLHSSEELLGLAPRSYSHTLDVRMVTLPKTHNTVGYADSAVSVLTGSISLSRILFAGQIVSRLTDGSRFQEFKARYGTTLVLGVCLDIIKQQQYQLSTEKRRSVLIRMGLQA</sequence>
<comment type="caution">
    <text evidence="2">The sequence shown here is derived from an EMBL/GenBank/DDBJ whole genome shotgun (WGS) entry which is preliminary data.</text>
</comment>
<organism evidence="2 3">
    <name type="scientific">Goodea atripinnis</name>
    <dbReference type="NCBI Taxonomy" id="208336"/>
    <lineage>
        <taxon>Eukaryota</taxon>
        <taxon>Metazoa</taxon>
        <taxon>Chordata</taxon>
        <taxon>Craniata</taxon>
        <taxon>Vertebrata</taxon>
        <taxon>Euteleostomi</taxon>
        <taxon>Actinopterygii</taxon>
        <taxon>Neopterygii</taxon>
        <taxon>Teleostei</taxon>
        <taxon>Neoteleostei</taxon>
        <taxon>Acanthomorphata</taxon>
        <taxon>Ovalentaria</taxon>
        <taxon>Atherinomorphae</taxon>
        <taxon>Cyprinodontiformes</taxon>
        <taxon>Goodeidae</taxon>
        <taxon>Goodea</taxon>
    </lineage>
</organism>
<feature type="domain" description="Acetyl-coenzyme A carboxylase carboxyl transferase subunit beta" evidence="1">
    <location>
        <begin position="27"/>
        <end position="156"/>
    </location>
</feature>
<accession>A0ABV0PVH6</accession>